<dbReference type="EMBL" id="JABFOF010000007">
    <property type="protein sequence ID" value="KAG2390975.1"/>
    <property type="molecule type" value="Genomic_DNA"/>
</dbReference>
<evidence type="ECO:0000256" key="1">
    <source>
        <dbReference type="SAM" id="MobiDB-lite"/>
    </source>
</evidence>
<feature type="domain" description="DUF4216" evidence="2">
    <location>
        <begin position="856"/>
        <end position="932"/>
    </location>
</feature>
<feature type="region of interest" description="Disordered" evidence="1">
    <location>
        <begin position="1"/>
        <end position="29"/>
    </location>
</feature>
<dbReference type="Pfam" id="PF13960">
    <property type="entry name" value="DUF4218"/>
    <property type="match status" value="1"/>
</dbReference>
<comment type="caution">
    <text evidence="4">The sequence shown here is derived from an EMBL/GenBank/DDBJ whole genome shotgun (WGS) entry which is preliminary data.</text>
</comment>
<dbReference type="PANTHER" id="PTHR48258:SF4">
    <property type="entry name" value="DUF4216 DOMAIN-CONTAINING PROTEIN"/>
    <property type="match status" value="1"/>
</dbReference>
<evidence type="ECO:0000313" key="4">
    <source>
        <dbReference type="EMBL" id="KAG2390975.1"/>
    </source>
</evidence>
<proteinExistence type="predicted"/>
<dbReference type="InterPro" id="IPR004242">
    <property type="entry name" value="Transposase_21"/>
</dbReference>
<sequence length="1051" mass="122137">MQEMVNNGLHRHDEQEANGSHSEESPNEATQRFYKLLTEANLPVFEGSSESKLSVSIRLLAGKSNWNVPNQAVDHYTKLILDLTPPNNSIPKNCYQAKRCVSMLGLEAKKIDCCVNGCMLFYDNDSGKNDALLVECKFCGSPRYHTMHAGRRQKKAIPLKTMFYLPIIPRLQRMFTSMQTSQHMTWHDGKKTAGVLRHPSDGEAWKHFNRKHPSFSSEPRNVRLGLCSDGFTPYIQASASPYSCWPVIVTPYNLPPEMCMTKPYMFLTCIIPGPSNPKSGIDVYLEPLIDDLKKLWNGVWTYDVSRKQNFLMRAALMWTINDFPAYGMLSGWSTHGRLACPQCMEHTKSFQLTNGRKCCWFDCHRRFLLIDHPFRRNKKAFRKGQVETDMPPPKLSGSHVWRRVKDYPKVTESGHNRIEGFGEWHNWTKRSIFWDLPYWKDNLLRHNLDVMHIEKNFFDNIFNTIMNVIGKTKDNDKARKDLPLYCARKDLELKAQGNGRFLKPKASYVMSKDEARIVCGWVKELRMPDGYSSNLSRCANVQNGTIQGLKSHDCHVFMETLIPLDFSCLPQHVIHPLIEISNFFKNLCCTTLQENCLRKMDENIPIILCKLERVFPPAFFDSMEHLPIHLSYEAWLGGPVQYRWMYPFERFMGESKRSVKNKARVEGSICAAYLHRETTYFCSHYFKNFLLSPTNVRNEMQWQVEQRQGSLSVFRQLGRHAGKEFTHWLSDAEFNSAHVHVLINCSEVKPYLDSFLVAEEVVEGNASARIHSEFPQWFRNQVFNQALTPTVQELRHLSNWPMKCVKEWHTYFINGYKFHTHEWSKGKKTINCGVYVKGLTEGCYDDFYGIIQKIYELEYNSTTSPNRVVLFYCEWFDPSRACTRVDPRFNIVELHLRNKYRPFDPFILPTNVRQAYYVPYPPFRSIDKRGWAVAVQTKPRGRIDSNEVEEDVAYQLDQMSQPQQIIEVEPITALRDPDGDGDELEAPAQGGGDDDDDDEGEEEEDDDDDEAEEEEEEEEEEDDDDDDEDDEEDEDDDEEDEDEDEDHDDDD</sequence>
<dbReference type="InterPro" id="IPR025452">
    <property type="entry name" value="DUF4218"/>
</dbReference>
<protein>
    <recommendedName>
        <fullName evidence="6">DUF4218 domain-containing protein</fullName>
    </recommendedName>
</protein>
<feature type="region of interest" description="Disordered" evidence="1">
    <location>
        <begin position="974"/>
        <end position="1051"/>
    </location>
</feature>
<dbReference type="PANTHER" id="PTHR48258">
    <property type="entry name" value="DUF4218 DOMAIN-CONTAINING PROTEIN-RELATED"/>
    <property type="match status" value="1"/>
</dbReference>
<dbReference type="Pfam" id="PF13952">
    <property type="entry name" value="DUF4216"/>
    <property type="match status" value="1"/>
</dbReference>
<name>A0A8T0K5L4_PHAAN</name>
<evidence type="ECO:0008006" key="6">
    <source>
        <dbReference type="Google" id="ProtNLM"/>
    </source>
</evidence>
<accession>A0A8T0K5L4</accession>
<dbReference type="AlphaFoldDB" id="A0A8T0K5L4"/>
<dbReference type="Proteomes" id="UP000743370">
    <property type="component" value="Unassembled WGS sequence"/>
</dbReference>
<dbReference type="Pfam" id="PF02992">
    <property type="entry name" value="Transposase_21"/>
    <property type="match status" value="1"/>
</dbReference>
<reference evidence="4 5" key="1">
    <citation type="submission" date="2020-05" db="EMBL/GenBank/DDBJ databases">
        <title>Vigna angularis (adzuki bean) Var. LongXiaoDou No. 4 denovo assembly.</title>
        <authorList>
            <person name="Xiang H."/>
        </authorList>
    </citation>
    <scope>NUCLEOTIDE SEQUENCE [LARGE SCALE GENOMIC DNA]</scope>
    <source>
        <tissue evidence="4">Leaf</tissue>
    </source>
</reference>
<evidence type="ECO:0000259" key="3">
    <source>
        <dbReference type="Pfam" id="PF13960"/>
    </source>
</evidence>
<evidence type="ECO:0000259" key="2">
    <source>
        <dbReference type="Pfam" id="PF13952"/>
    </source>
</evidence>
<feature type="domain" description="DUF4218" evidence="3">
    <location>
        <begin position="587"/>
        <end position="689"/>
    </location>
</feature>
<evidence type="ECO:0000313" key="5">
    <source>
        <dbReference type="Proteomes" id="UP000743370"/>
    </source>
</evidence>
<organism evidence="4 5">
    <name type="scientific">Phaseolus angularis</name>
    <name type="common">Azuki bean</name>
    <name type="synonym">Vigna angularis</name>
    <dbReference type="NCBI Taxonomy" id="3914"/>
    <lineage>
        <taxon>Eukaryota</taxon>
        <taxon>Viridiplantae</taxon>
        <taxon>Streptophyta</taxon>
        <taxon>Embryophyta</taxon>
        <taxon>Tracheophyta</taxon>
        <taxon>Spermatophyta</taxon>
        <taxon>Magnoliopsida</taxon>
        <taxon>eudicotyledons</taxon>
        <taxon>Gunneridae</taxon>
        <taxon>Pentapetalae</taxon>
        <taxon>rosids</taxon>
        <taxon>fabids</taxon>
        <taxon>Fabales</taxon>
        <taxon>Fabaceae</taxon>
        <taxon>Papilionoideae</taxon>
        <taxon>50 kb inversion clade</taxon>
        <taxon>NPAAA clade</taxon>
        <taxon>indigoferoid/millettioid clade</taxon>
        <taxon>Phaseoleae</taxon>
        <taxon>Vigna</taxon>
    </lineage>
</organism>
<gene>
    <name evidence="4" type="ORF">HKW66_Vig0132640</name>
</gene>
<dbReference type="InterPro" id="IPR025312">
    <property type="entry name" value="DUF4216"/>
</dbReference>
<feature type="compositionally biased region" description="Acidic residues" evidence="1">
    <location>
        <begin position="992"/>
        <end position="1051"/>
    </location>
</feature>